<dbReference type="GO" id="GO:0016705">
    <property type="term" value="F:oxidoreductase activity, acting on paired donors, with incorporation or reduction of molecular oxygen"/>
    <property type="evidence" value="ECO:0007669"/>
    <property type="project" value="InterPro"/>
</dbReference>
<evidence type="ECO:0000256" key="9">
    <source>
        <dbReference type="ARBA" id="ARBA00023002"/>
    </source>
</evidence>
<keyword evidence="11 14" id="KW-0503">Monooxygenase</keyword>
<evidence type="ECO:0000256" key="3">
    <source>
        <dbReference type="ARBA" id="ARBA00005179"/>
    </source>
</evidence>
<keyword evidence="6" id="KW-0812">Transmembrane</keyword>
<dbReference type="PANTHER" id="PTHR46300:SF7">
    <property type="entry name" value="P450, PUTATIVE (EUROFUNG)-RELATED"/>
    <property type="match status" value="1"/>
</dbReference>
<dbReference type="InterPro" id="IPR001128">
    <property type="entry name" value="Cyt_P450"/>
</dbReference>
<comment type="pathway">
    <text evidence="3">Secondary metabolite biosynthesis.</text>
</comment>
<comment type="similarity">
    <text evidence="4 14">Belongs to the cytochrome P450 family.</text>
</comment>
<evidence type="ECO:0000313" key="15">
    <source>
        <dbReference type="EMBL" id="AEB40217.1"/>
    </source>
</evidence>
<comment type="cofactor">
    <cofactor evidence="1 13">
        <name>heme</name>
        <dbReference type="ChEBI" id="CHEBI:30413"/>
    </cofactor>
</comment>
<dbReference type="PANTHER" id="PTHR46300">
    <property type="entry name" value="P450, PUTATIVE (EUROFUNG)-RELATED-RELATED"/>
    <property type="match status" value="1"/>
</dbReference>
<evidence type="ECO:0000256" key="14">
    <source>
        <dbReference type="RuleBase" id="RU000461"/>
    </source>
</evidence>
<evidence type="ECO:0000256" key="2">
    <source>
        <dbReference type="ARBA" id="ARBA00004167"/>
    </source>
</evidence>
<evidence type="ECO:0000256" key="4">
    <source>
        <dbReference type="ARBA" id="ARBA00010617"/>
    </source>
</evidence>
<dbReference type="Pfam" id="PF00067">
    <property type="entry name" value="p450"/>
    <property type="match status" value="1"/>
</dbReference>
<keyword evidence="7 13" id="KW-0479">Metal-binding</keyword>
<protein>
    <submittedName>
        <fullName evidence="15">Cytochrome P450 monooxygenase</fullName>
    </submittedName>
</protein>
<evidence type="ECO:0000256" key="6">
    <source>
        <dbReference type="ARBA" id="ARBA00022692"/>
    </source>
</evidence>
<dbReference type="AlphaFoldDB" id="H9LEP4"/>
<evidence type="ECO:0000256" key="1">
    <source>
        <dbReference type="ARBA" id="ARBA00001971"/>
    </source>
</evidence>
<evidence type="ECO:0000256" key="11">
    <source>
        <dbReference type="ARBA" id="ARBA00023033"/>
    </source>
</evidence>
<evidence type="ECO:0000256" key="12">
    <source>
        <dbReference type="ARBA" id="ARBA00023136"/>
    </source>
</evidence>
<sequence length="520" mass="58697">MFSFQITASVSATVLLMISFYFVHEWTKDNHKFRLPPGPHPVPFLGNIHQLPSSFHQRTFAEWCIKYGDIVYARLFRTPALVINSVQAAQDLMEKRSSKYSDRPRFILLAELMGWDCVITHLKYGDRFRKHRKWIQNAFQEKTSLASYCPVQRRETYVLLSGLAETPSALMSHLRRFTAAMIVEIAYGHSIISLDDELIRLAEQATKETVESGSAGSMLVDFFPALKYVPMWMPGAGFKRKASEVKRLVRRMLDTPFEMVKDAMASGTASPSFTASLLEETWNSGKLTEEDEDDIKGAAGVLYGAATDTTGAVLATFILAMVLHPEVYKRAQEEIDRVIGSERLPDFDDREALPYLECVIKEVLRWNCPVPLGLPHRVISNDEYRGYDIPSGSMIIANLWAMTQNEQFYSEPETFRPERFLDMDSETASISDPRNVVFGFGRRICPGQQFADSSVWLVAANIIATMNICKVRDGSGAEITPMASFIPGFVSHPRDFPCDIRPRSKKVLTTLAGLRAIYNP</sequence>
<dbReference type="PROSITE" id="PS00086">
    <property type="entry name" value="CYTOCHROME_P450"/>
    <property type="match status" value="1"/>
</dbReference>
<evidence type="ECO:0000256" key="10">
    <source>
        <dbReference type="ARBA" id="ARBA00023004"/>
    </source>
</evidence>
<evidence type="ECO:0000256" key="5">
    <source>
        <dbReference type="ARBA" id="ARBA00022617"/>
    </source>
</evidence>
<evidence type="ECO:0000256" key="13">
    <source>
        <dbReference type="PIRSR" id="PIRSR602401-1"/>
    </source>
</evidence>
<dbReference type="PRINTS" id="PR00463">
    <property type="entry name" value="EP450I"/>
</dbReference>
<organism evidence="15">
    <name type="scientific">Taiwanofungus camphoratus</name>
    <name type="common">Poroid brown-rot fungus</name>
    <name type="synonym">Antrodia camphorata</name>
    <dbReference type="NCBI Taxonomy" id="2696576"/>
    <lineage>
        <taxon>Eukaryota</taxon>
        <taxon>Fungi</taxon>
        <taxon>Dikarya</taxon>
        <taxon>Basidiomycota</taxon>
        <taxon>Agaricomycotina</taxon>
        <taxon>Agaricomycetes</taxon>
        <taxon>Polyporales</taxon>
        <taxon>Taiwanofungaceae</taxon>
        <taxon>Taiwanofungus</taxon>
    </lineage>
</organism>
<feature type="binding site" description="axial binding residue" evidence="13">
    <location>
        <position position="445"/>
    </location>
    <ligand>
        <name>heme</name>
        <dbReference type="ChEBI" id="CHEBI:30413"/>
    </ligand>
    <ligandPart>
        <name>Fe</name>
        <dbReference type="ChEBI" id="CHEBI:18248"/>
    </ligandPart>
</feature>
<dbReference type="GO" id="GO:0020037">
    <property type="term" value="F:heme binding"/>
    <property type="evidence" value="ECO:0007669"/>
    <property type="project" value="InterPro"/>
</dbReference>
<keyword evidence="9 14" id="KW-0560">Oxidoreductase</keyword>
<evidence type="ECO:0000256" key="8">
    <source>
        <dbReference type="ARBA" id="ARBA00022989"/>
    </source>
</evidence>
<accession>H9LEP4</accession>
<dbReference type="CDD" id="cd11065">
    <property type="entry name" value="CYP64-like"/>
    <property type="match status" value="1"/>
</dbReference>
<dbReference type="InterPro" id="IPR050364">
    <property type="entry name" value="Cytochrome_P450_fung"/>
</dbReference>
<dbReference type="InterPro" id="IPR002401">
    <property type="entry name" value="Cyt_P450_E_grp-I"/>
</dbReference>
<keyword evidence="10 13" id="KW-0408">Iron</keyword>
<keyword evidence="8" id="KW-1133">Transmembrane helix</keyword>
<dbReference type="InterPro" id="IPR036396">
    <property type="entry name" value="Cyt_P450_sf"/>
</dbReference>
<comment type="subcellular location">
    <subcellularLocation>
        <location evidence="2">Membrane</location>
        <topology evidence="2">Single-pass membrane protein</topology>
    </subcellularLocation>
</comment>
<dbReference type="Gene3D" id="1.10.630.10">
    <property type="entry name" value="Cytochrome P450"/>
    <property type="match status" value="1"/>
</dbReference>
<dbReference type="InterPro" id="IPR017972">
    <property type="entry name" value="Cyt_P450_CS"/>
</dbReference>
<reference evidence="15" key="1">
    <citation type="submission" date="2010-03" db="EMBL/GenBank/DDBJ databases">
        <title>Cloning and expression of cytochrome P450 genes in Antrodia cinnamomea.</title>
        <authorList>
            <person name="Hsu K.-H."/>
            <person name="Lee Y.-R."/>
            <person name="Chu F.-H."/>
        </authorList>
    </citation>
    <scope>NUCLEOTIDE SEQUENCE</scope>
    <source>
        <strain evidence="15">Ac-1</strain>
    </source>
</reference>
<dbReference type="GO" id="GO:0016020">
    <property type="term" value="C:membrane"/>
    <property type="evidence" value="ECO:0007669"/>
    <property type="project" value="UniProtKB-SubCell"/>
</dbReference>
<dbReference type="EMBL" id="HM044136">
    <property type="protein sequence ID" value="AEB40217.1"/>
    <property type="molecule type" value="mRNA"/>
</dbReference>
<evidence type="ECO:0000256" key="7">
    <source>
        <dbReference type="ARBA" id="ARBA00022723"/>
    </source>
</evidence>
<proteinExistence type="evidence at transcript level"/>
<name>H9LEP4_TAICA</name>
<dbReference type="GO" id="GO:0005506">
    <property type="term" value="F:iron ion binding"/>
    <property type="evidence" value="ECO:0007669"/>
    <property type="project" value="InterPro"/>
</dbReference>
<keyword evidence="12" id="KW-0472">Membrane</keyword>
<dbReference type="SUPFAM" id="SSF48264">
    <property type="entry name" value="Cytochrome P450"/>
    <property type="match status" value="1"/>
</dbReference>
<keyword evidence="5 13" id="KW-0349">Heme</keyword>
<dbReference type="GO" id="GO:0004497">
    <property type="term" value="F:monooxygenase activity"/>
    <property type="evidence" value="ECO:0007669"/>
    <property type="project" value="UniProtKB-KW"/>
</dbReference>